<dbReference type="Proteomes" id="UP000807342">
    <property type="component" value="Unassembled WGS sequence"/>
</dbReference>
<keyword evidence="3" id="KW-1185">Reference proteome</keyword>
<feature type="region of interest" description="Disordered" evidence="1">
    <location>
        <begin position="91"/>
        <end position="111"/>
    </location>
</feature>
<protein>
    <submittedName>
        <fullName evidence="2">Uncharacterized protein</fullName>
    </submittedName>
</protein>
<sequence>MPTSPLTTAGLMHPLQVVLRLVIYTIDTSLTLLQPHALLIIRREHYPLTRHHPLCGAPIVNPTAPVTSGPADGALTEADLCPLVPTPVFEENAAGSSREPTRELATLTKAK</sequence>
<evidence type="ECO:0000256" key="1">
    <source>
        <dbReference type="SAM" id="MobiDB-lite"/>
    </source>
</evidence>
<name>A0A9P6CBB4_9AGAR</name>
<accession>A0A9P6CBB4</accession>
<reference evidence="2" key="1">
    <citation type="submission" date="2020-11" db="EMBL/GenBank/DDBJ databases">
        <authorList>
            <consortium name="DOE Joint Genome Institute"/>
            <person name="Ahrendt S."/>
            <person name="Riley R."/>
            <person name="Andreopoulos W."/>
            <person name="Labutti K."/>
            <person name="Pangilinan J."/>
            <person name="Ruiz-Duenas F.J."/>
            <person name="Barrasa J.M."/>
            <person name="Sanchez-Garcia M."/>
            <person name="Camarero S."/>
            <person name="Miyauchi S."/>
            <person name="Serrano A."/>
            <person name="Linde D."/>
            <person name="Babiker R."/>
            <person name="Drula E."/>
            <person name="Ayuso-Fernandez I."/>
            <person name="Pacheco R."/>
            <person name="Padilla G."/>
            <person name="Ferreira P."/>
            <person name="Barriuso J."/>
            <person name="Kellner H."/>
            <person name="Castanera R."/>
            <person name="Alfaro M."/>
            <person name="Ramirez L."/>
            <person name="Pisabarro A.G."/>
            <person name="Kuo A."/>
            <person name="Tritt A."/>
            <person name="Lipzen A."/>
            <person name="He G."/>
            <person name="Yan M."/>
            <person name="Ng V."/>
            <person name="Cullen D."/>
            <person name="Martin F."/>
            <person name="Rosso M.-N."/>
            <person name="Henrissat B."/>
            <person name="Hibbett D."/>
            <person name="Martinez A.T."/>
            <person name="Grigoriev I.V."/>
        </authorList>
    </citation>
    <scope>NUCLEOTIDE SEQUENCE</scope>
    <source>
        <strain evidence="2">MF-IS2</strain>
    </source>
</reference>
<dbReference type="EMBL" id="MU151051">
    <property type="protein sequence ID" value="KAF9454959.1"/>
    <property type="molecule type" value="Genomic_DNA"/>
</dbReference>
<proteinExistence type="predicted"/>
<evidence type="ECO:0000313" key="2">
    <source>
        <dbReference type="EMBL" id="KAF9454959.1"/>
    </source>
</evidence>
<gene>
    <name evidence="2" type="ORF">P691DRAFT_754085</name>
</gene>
<organism evidence="2 3">
    <name type="scientific">Macrolepiota fuliginosa MF-IS2</name>
    <dbReference type="NCBI Taxonomy" id="1400762"/>
    <lineage>
        <taxon>Eukaryota</taxon>
        <taxon>Fungi</taxon>
        <taxon>Dikarya</taxon>
        <taxon>Basidiomycota</taxon>
        <taxon>Agaricomycotina</taxon>
        <taxon>Agaricomycetes</taxon>
        <taxon>Agaricomycetidae</taxon>
        <taxon>Agaricales</taxon>
        <taxon>Agaricineae</taxon>
        <taxon>Agaricaceae</taxon>
        <taxon>Macrolepiota</taxon>
    </lineage>
</organism>
<comment type="caution">
    <text evidence="2">The sequence shown here is derived from an EMBL/GenBank/DDBJ whole genome shotgun (WGS) entry which is preliminary data.</text>
</comment>
<dbReference type="OrthoDB" id="2121828at2759"/>
<dbReference type="AlphaFoldDB" id="A0A9P6CBB4"/>
<evidence type="ECO:0000313" key="3">
    <source>
        <dbReference type="Proteomes" id="UP000807342"/>
    </source>
</evidence>